<comment type="caution">
    <text evidence="6">The sequence shown here is derived from an EMBL/GenBank/DDBJ whole genome shotgun (WGS) entry which is preliminary data.</text>
</comment>
<feature type="domain" description="ABC transporter" evidence="5">
    <location>
        <begin position="46"/>
        <end position="269"/>
    </location>
</feature>
<dbReference type="OrthoDB" id="9778870at2"/>
<keyword evidence="2" id="KW-0813">Transport</keyword>
<organism evidence="6 7">
    <name type="scientific">Allochromatium palmeri</name>
    <dbReference type="NCBI Taxonomy" id="231048"/>
    <lineage>
        <taxon>Bacteria</taxon>
        <taxon>Pseudomonadati</taxon>
        <taxon>Pseudomonadota</taxon>
        <taxon>Gammaproteobacteria</taxon>
        <taxon>Chromatiales</taxon>
        <taxon>Chromatiaceae</taxon>
        <taxon>Allochromatium</taxon>
    </lineage>
</organism>
<dbReference type="CDD" id="cd10147">
    <property type="entry name" value="Wzt_C-like"/>
    <property type="match status" value="1"/>
</dbReference>
<gene>
    <name evidence="6" type="ORF">GJ668_16470</name>
</gene>
<reference evidence="6 7" key="1">
    <citation type="submission" date="2019-11" db="EMBL/GenBank/DDBJ databases">
        <title>Whole-genome sequence of the anaerobic purple sulfur bacterium Allochromatium palmeri DSM 15591.</title>
        <authorList>
            <person name="Kyndt J.A."/>
            <person name="Meyer T.E."/>
        </authorList>
    </citation>
    <scope>NUCLEOTIDE SEQUENCE [LARGE SCALE GENOMIC DNA]</scope>
    <source>
        <strain evidence="6 7">DSM 15591</strain>
    </source>
</reference>
<dbReference type="GO" id="GO:0016887">
    <property type="term" value="F:ATP hydrolysis activity"/>
    <property type="evidence" value="ECO:0007669"/>
    <property type="project" value="InterPro"/>
</dbReference>
<dbReference type="RefSeq" id="WP_155451228.1">
    <property type="nucleotide sequence ID" value="NZ_WNKT01000048.1"/>
</dbReference>
<dbReference type="InterPro" id="IPR015860">
    <property type="entry name" value="ABC_transpr_TagH-like"/>
</dbReference>
<comment type="similarity">
    <text evidence="1">Belongs to the ABC transporter superfamily.</text>
</comment>
<dbReference type="EMBL" id="WNKT01000048">
    <property type="protein sequence ID" value="MTW22663.1"/>
    <property type="molecule type" value="Genomic_DNA"/>
</dbReference>
<dbReference type="AlphaFoldDB" id="A0A6N8EEL0"/>
<dbReference type="GO" id="GO:0016020">
    <property type="term" value="C:membrane"/>
    <property type="evidence" value="ECO:0007669"/>
    <property type="project" value="InterPro"/>
</dbReference>
<keyword evidence="4 6" id="KW-0067">ATP-binding</keyword>
<keyword evidence="3" id="KW-0547">Nucleotide-binding</keyword>
<keyword evidence="7" id="KW-1185">Reference proteome</keyword>
<evidence type="ECO:0000256" key="2">
    <source>
        <dbReference type="ARBA" id="ARBA00022448"/>
    </source>
</evidence>
<evidence type="ECO:0000259" key="5">
    <source>
        <dbReference type="PROSITE" id="PS50893"/>
    </source>
</evidence>
<dbReference type="SUPFAM" id="SSF52540">
    <property type="entry name" value="P-loop containing nucleoside triphosphate hydrolases"/>
    <property type="match status" value="1"/>
</dbReference>
<sequence>MAEDRHGPALELRGLGKFYSLYARPQDRLRQSLASGLNALANRARARRGHAARPAPRFYRPFWALRGVDLSVARGETLGIVGQNGSGKSTLLQLVAGTLTPSEGEVRTHGRIAALLELGSGFNPEFTGRENVYLNAAILGLKREQIQARFDEIAAFAGIGEFMDQPVKNYSSGMVVRLAFAVSVCVEPDILIVDEALAVGDAAFQFKCLQRIRELSERGTTLLFVSHDMGMVKTFCHRAVYLEQGQVKAIGDPESIATQYFQDIRIRQRAELASGGPAVAPLAALGTSAKAAAFGDGQAEIRAARLGDTGTARGLCEIGATVELQLDYGLAPEATDQDTYLAVVIQNTKLLELCGQRFRLPARASGTAVARWANRLAPGEYFISLRLERRVGQDVYLPLVAQIAALSFTSTWDERAFLGIIDPEMRLASDADHCTAGDS</sequence>
<dbReference type="InterPro" id="IPR029439">
    <property type="entry name" value="Wzt_C"/>
</dbReference>
<dbReference type="InterPro" id="IPR027417">
    <property type="entry name" value="P-loop_NTPase"/>
</dbReference>
<dbReference type="PROSITE" id="PS50893">
    <property type="entry name" value="ABC_TRANSPORTER_2"/>
    <property type="match status" value="1"/>
</dbReference>
<accession>A0A6N8EEL0</accession>
<dbReference type="InterPro" id="IPR003593">
    <property type="entry name" value="AAA+_ATPase"/>
</dbReference>
<dbReference type="Gene3D" id="3.40.50.300">
    <property type="entry name" value="P-loop containing nucleotide triphosphate hydrolases"/>
    <property type="match status" value="1"/>
</dbReference>
<evidence type="ECO:0000313" key="6">
    <source>
        <dbReference type="EMBL" id="MTW22663.1"/>
    </source>
</evidence>
<dbReference type="Proteomes" id="UP000434044">
    <property type="component" value="Unassembled WGS sequence"/>
</dbReference>
<dbReference type="PANTHER" id="PTHR46743">
    <property type="entry name" value="TEICHOIC ACIDS EXPORT ATP-BINDING PROTEIN TAGH"/>
    <property type="match status" value="1"/>
</dbReference>
<dbReference type="InterPro" id="IPR050683">
    <property type="entry name" value="Bact_Polysacc_Export_ATP-bd"/>
</dbReference>
<proteinExistence type="inferred from homology"/>
<dbReference type="SMART" id="SM00382">
    <property type="entry name" value="AAA"/>
    <property type="match status" value="1"/>
</dbReference>
<dbReference type="Pfam" id="PF00005">
    <property type="entry name" value="ABC_tran"/>
    <property type="match status" value="1"/>
</dbReference>
<evidence type="ECO:0000256" key="3">
    <source>
        <dbReference type="ARBA" id="ARBA00022741"/>
    </source>
</evidence>
<evidence type="ECO:0000313" key="7">
    <source>
        <dbReference type="Proteomes" id="UP000434044"/>
    </source>
</evidence>
<dbReference type="PANTHER" id="PTHR46743:SF2">
    <property type="entry name" value="TEICHOIC ACIDS EXPORT ATP-BINDING PROTEIN TAGH"/>
    <property type="match status" value="1"/>
</dbReference>
<dbReference type="Gene3D" id="2.70.50.60">
    <property type="entry name" value="abc- transporter (atp binding component) like domain"/>
    <property type="match status" value="1"/>
</dbReference>
<dbReference type="CDD" id="cd03220">
    <property type="entry name" value="ABC_KpsT_Wzt"/>
    <property type="match status" value="1"/>
</dbReference>
<dbReference type="GO" id="GO:0005524">
    <property type="term" value="F:ATP binding"/>
    <property type="evidence" value="ECO:0007669"/>
    <property type="project" value="UniProtKB-KW"/>
</dbReference>
<name>A0A6N8EEL0_9GAMM</name>
<evidence type="ECO:0000256" key="1">
    <source>
        <dbReference type="ARBA" id="ARBA00005417"/>
    </source>
</evidence>
<protein>
    <submittedName>
        <fullName evidence="6">ATP-binding cassette domain-containing protein</fullName>
    </submittedName>
</protein>
<evidence type="ECO:0000256" key="4">
    <source>
        <dbReference type="ARBA" id="ARBA00022840"/>
    </source>
</evidence>
<dbReference type="InterPro" id="IPR003439">
    <property type="entry name" value="ABC_transporter-like_ATP-bd"/>
</dbReference>
<dbReference type="GO" id="GO:0140359">
    <property type="term" value="F:ABC-type transporter activity"/>
    <property type="evidence" value="ECO:0007669"/>
    <property type="project" value="InterPro"/>
</dbReference>